<feature type="compositionally biased region" description="Acidic residues" evidence="1">
    <location>
        <begin position="132"/>
        <end position="144"/>
    </location>
</feature>
<evidence type="ECO:0000313" key="2">
    <source>
        <dbReference type="EMBL" id="CAG8626696.1"/>
    </source>
</evidence>
<keyword evidence="3" id="KW-1185">Reference proteome</keyword>
<comment type="caution">
    <text evidence="2">The sequence shown here is derived from an EMBL/GenBank/DDBJ whole genome shotgun (WGS) entry which is preliminary data.</text>
</comment>
<organism evidence="2 3">
    <name type="scientific">Ambispora gerdemannii</name>
    <dbReference type="NCBI Taxonomy" id="144530"/>
    <lineage>
        <taxon>Eukaryota</taxon>
        <taxon>Fungi</taxon>
        <taxon>Fungi incertae sedis</taxon>
        <taxon>Mucoromycota</taxon>
        <taxon>Glomeromycotina</taxon>
        <taxon>Glomeromycetes</taxon>
        <taxon>Archaeosporales</taxon>
        <taxon>Ambisporaceae</taxon>
        <taxon>Ambispora</taxon>
    </lineage>
</organism>
<dbReference type="OrthoDB" id="10568426at2759"/>
<dbReference type="EMBL" id="CAJVPL010003127">
    <property type="protein sequence ID" value="CAG8626696.1"/>
    <property type="molecule type" value="Genomic_DNA"/>
</dbReference>
<evidence type="ECO:0000313" key="3">
    <source>
        <dbReference type="Proteomes" id="UP000789831"/>
    </source>
</evidence>
<gene>
    <name evidence="2" type="ORF">AGERDE_LOCUS10324</name>
</gene>
<dbReference type="AlphaFoldDB" id="A0A9N9GQ68"/>
<name>A0A9N9GQ68_9GLOM</name>
<accession>A0A9N9GQ68</accession>
<proteinExistence type="predicted"/>
<protein>
    <submittedName>
        <fullName evidence="2">11964_t:CDS:1</fullName>
    </submittedName>
</protein>
<sequence>MKPYLMNISDKYLRKITSKARKILKLFGWEYDTIIQEKELKSIEISASDIEISPNNTTQISIHKVTTSSNSSDVDKISGEVSRSENIITSKSLSEVSNDRDSDYEYNFKDHFDNSEDDSQSENTNTTKDNENNEDFFNNDEDDNDKGGSCEFSDDNKEGYYYDLNISETYTKSDHLIYAY</sequence>
<feature type="region of interest" description="Disordered" evidence="1">
    <location>
        <begin position="92"/>
        <end position="154"/>
    </location>
</feature>
<evidence type="ECO:0000256" key="1">
    <source>
        <dbReference type="SAM" id="MobiDB-lite"/>
    </source>
</evidence>
<reference evidence="2" key="1">
    <citation type="submission" date="2021-06" db="EMBL/GenBank/DDBJ databases">
        <authorList>
            <person name="Kallberg Y."/>
            <person name="Tangrot J."/>
            <person name="Rosling A."/>
        </authorList>
    </citation>
    <scope>NUCLEOTIDE SEQUENCE</scope>
    <source>
        <strain evidence="2">MT106</strain>
    </source>
</reference>
<dbReference type="Proteomes" id="UP000789831">
    <property type="component" value="Unassembled WGS sequence"/>
</dbReference>
<feature type="compositionally biased region" description="Basic and acidic residues" evidence="1">
    <location>
        <begin position="97"/>
        <end position="114"/>
    </location>
</feature>